<keyword evidence="3" id="KW-1185">Reference proteome</keyword>
<dbReference type="PANTHER" id="PTHR34361:SF2">
    <property type="entry name" value="OS08G0157800 PROTEIN"/>
    <property type="match status" value="1"/>
</dbReference>
<comment type="caution">
    <text evidence="2">The sequence shown here is derived from an EMBL/GenBank/DDBJ whole genome shotgun (WGS) entry which is preliminary data.</text>
</comment>
<dbReference type="AlphaFoldDB" id="A0A8T1Q7I5"/>
<proteinExistence type="predicted"/>
<dbReference type="PANTHER" id="PTHR34361">
    <property type="entry name" value="OS08G0157800 PROTEIN"/>
    <property type="match status" value="1"/>
</dbReference>
<dbReference type="EMBL" id="CM031814">
    <property type="protein sequence ID" value="KAG6650387.1"/>
    <property type="molecule type" value="Genomic_DNA"/>
</dbReference>
<feature type="region of interest" description="Disordered" evidence="1">
    <location>
        <begin position="1"/>
        <end position="21"/>
    </location>
</feature>
<evidence type="ECO:0000313" key="3">
    <source>
        <dbReference type="Proteomes" id="UP000811609"/>
    </source>
</evidence>
<reference evidence="2" key="1">
    <citation type="submission" date="2020-12" db="EMBL/GenBank/DDBJ databases">
        <title>WGS assembly of Carya illinoinensis cv. Pawnee.</title>
        <authorList>
            <person name="Platts A."/>
            <person name="Shu S."/>
            <person name="Wright S."/>
            <person name="Barry K."/>
            <person name="Edger P."/>
            <person name="Pires J.C."/>
            <person name="Schmutz J."/>
        </authorList>
    </citation>
    <scope>NUCLEOTIDE SEQUENCE</scope>
    <source>
        <tissue evidence="2">Leaf</tissue>
    </source>
</reference>
<evidence type="ECO:0000313" key="2">
    <source>
        <dbReference type="EMBL" id="KAG6650387.1"/>
    </source>
</evidence>
<gene>
    <name evidence="2" type="ORF">CIPAW_06G039800</name>
</gene>
<dbReference type="Proteomes" id="UP000811609">
    <property type="component" value="Chromosome 6"/>
</dbReference>
<sequence>MDNGSMDSGSHGHEGSAASSSNLSALAPPFTVVPKPIASPLGDLTEFSYGVPLSSSLHNWLPSDYPDSGFGLYSNRTTEYHPMRSSDAYGYGGSHDMHSPYTHLSPLNSIASVPVDGVATSTVEAQLYYPSYIPLPIEDHDPTVVPDETSYDLSSSSHVVTLDGSSKNDHTQSGCHLEEGYCSKELTVSGSSSVFMNDANLGISTLP</sequence>
<accession>A0A8T1Q7I5</accession>
<protein>
    <submittedName>
        <fullName evidence="2">Uncharacterized protein</fullName>
    </submittedName>
</protein>
<name>A0A8T1Q7I5_CARIL</name>
<organism evidence="2 3">
    <name type="scientific">Carya illinoinensis</name>
    <name type="common">Pecan</name>
    <dbReference type="NCBI Taxonomy" id="32201"/>
    <lineage>
        <taxon>Eukaryota</taxon>
        <taxon>Viridiplantae</taxon>
        <taxon>Streptophyta</taxon>
        <taxon>Embryophyta</taxon>
        <taxon>Tracheophyta</taxon>
        <taxon>Spermatophyta</taxon>
        <taxon>Magnoliopsida</taxon>
        <taxon>eudicotyledons</taxon>
        <taxon>Gunneridae</taxon>
        <taxon>Pentapetalae</taxon>
        <taxon>rosids</taxon>
        <taxon>fabids</taxon>
        <taxon>Fagales</taxon>
        <taxon>Juglandaceae</taxon>
        <taxon>Carya</taxon>
    </lineage>
</organism>
<evidence type="ECO:0000256" key="1">
    <source>
        <dbReference type="SAM" id="MobiDB-lite"/>
    </source>
</evidence>